<keyword evidence="3 8" id="KW-0547">Nucleotide-binding</keyword>
<feature type="compositionally biased region" description="Polar residues" evidence="9">
    <location>
        <begin position="174"/>
        <end position="196"/>
    </location>
</feature>
<gene>
    <name evidence="12" type="ORF">PHATRDRAFT_44445</name>
</gene>
<evidence type="ECO:0000256" key="10">
    <source>
        <dbReference type="SAM" id="SignalP"/>
    </source>
</evidence>
<reference evidence="12 13" key="1">
    <citation type="journal article" date="2008" name="Nature">
        <title>The Phaeodactylum genome reveals the evolutionary history of diatom genomes.</title>
        <authorList>
            <person name="Bowler C."/>
            <person name="Allen A.E."/>
            <person name="Badger J.H."/>
            <person name="Grimwood J."/>
            <person name="Jabbari K."/>
            <person name="Kuo A."/>
            <person name="Maheswari U."/>
            <person name="Martens C."/>
            <person name="Maumus F."/>
            <person name="Otillar R.P."/>
            <person name="Rayko E."/>
            <person name="Salamov A."/>
            <person name="Vandepoele K."/>
            <person name="Beszteri B."/>
            <person name="Gruber A."/>
            <person name="Heijde M."/>
            <person name="Katinka M."/>
            <person name="Mock T."/>
            <person name="Valentin K."/>
            <person name="Verret F."/>
            <person name="Berges J.A."/>
            <person name="Brownlee C."/>
            <person name="Cadoret J.P."/>
            <person name="Chiovitti A."/>
            <person name="Choi C.J."/>
            <person name="Coesel S."/>
            <person name="De Martino A."/>
            <person name="Detter J.C."/>
            <person name="Durkin C."/>
            <person name="Falciatore A."/>
            <person name="Fournet J."/>
            <person name="Haruta M."/>
            <person name="Huysman M.J."/>
            <person name="Jenkins B.D."/>
            <person name="Jiroutova K."/>
            <person name="Jorgensen R.E."/>
            <person name="Joubert Y."/>
            <person name="Kaplan A."/>
            <person name="Kroger N."/>
            <person name="Kroth P.G."/>
            <person name="La Roche J."/>
            <person name="Lindquist E."/>
            <person name="Lommer M."/>
            <person name="Martin-Jezequel V."/>
            <person name="Lopez P.J."/>
            <person name="Lucas S."/>
            <person name="Mangogna M."/>
            <person name="McGinnis K."/>
            <person name="Medlin L.K."/>
            <person name="Montsant A."/>
            <person name="Oudot-Le Secq M.P."/>
            <person name="Napoli C."/>
            <person name="Obornik M."/>
            <person name="Parker M.S."/>
            <person name="Petit J.L."/>
            <person name="Porcel B.M."/>
            <person name="Poulsen N."/>
            <person name="Robison M."/>
            <person name="Rychlewski L."/>
            <person name="Rynearson T.A."/>
            <person name="Schmutz J."/>
            <person name="Shapiro H."/>
            <person name="Siaut M."/>
            <person name="Stanley M."/>
            <person name="Sussman M.R."/>
            <person name="Taylor A.R."/>
            <person name="Vardi A."/>
            <person name="von Dassow P."/>
            <person name="Vyverman W."/>
            <person name="Willis A."/>
            <person name="Wyrwicz L.S."/>
            <person name="Rokhsar D.S."/>
            <person name="Weissenbach J."/>
            <person name="Armbrust E.V."/>
            <person name="Green B.R."/>
            <person name="Van de Peer Y."/>
            <person name="Grigoriev I.V."/>
        </authorList>
    </citation>
    <scope>NUCLEOTIDE SEQUENCE [LARGE SCALE GENOMIC DNA]</scope>
    <source>
        <strain evidence="12 13">CCAP 1055/1</strain>
    </source>
</reference>
<dbReference type="InterPro" id="IPR015943">
    <property type="entry name" value="WD40/YVTN_repeat-like_dom_sf"/>
</dbReference>
<evidence type="ECO:0000313" key="12">
    <source>
        <dbReference type="EMBL" id="EEC49921.1"/>
    </source>
</evidence>
<dbReference type="STRING" id="556484.B7FU49"/>
<dbReference type="InterPro" id="IPR011009">
    <property type="entry name" value="Kinase-like_dom_sf"/>
</dbReference>
<keyword evidence="6" id="KW-0652">Protein synthesis inhibitor</keyword>
<dbReference type="CDD" id="cd13996">
    <property type="entry name" value="STKc_EIF2AK"/>
    <property type="match status" value="1"/>
</dbReference>
<dbReference type="GO" id="GO:0004672">
    <property type="term" value="F:protein kinase activity"/>
    <property type="evidence" value="ECO:0007669"/>
    <property type="project" value="InterPro"/>
</dbReference>
<keyword evidence="13" id="KW-1185">Reference proteome</keyword>
<keyword evidence="10" id="KW-0732">Signal</keyword>
<dbReference type="Pfam" id="PF00069">
    <property type="entry name" value="Pkinase"/>
    <property type="match status" value="2"/>
</dbReference>
<dbReference type="eggNOG" id="KOG1035">
    <property type="taxonomic scope" value="Eukaryota"/>
</dbReference>
<dbReference type="Gene3D" id="2.130.10.10">
    <property type="entry name" value="YVTN repeat-like/Quinoprotein amine dehydrogenase"/>
    <property type="match status" value="1"/>
</dbReference>
<dbReference type="PaxDb" id="2850-Phatr44445"/>
<dbReference type="InterPro" id="IPR008271">
    <property type="entry name" value="Ser/Thr_kinase_AS"/>
</dbReference>
<evidence type="ECO:0000313" key="13">
    <source>
        <dbReference type="Proteomes" id="UP000000759"/>
    </source>
</evidence>
<feature type="region of interest" description="Disordered" evidence="9">
    <location>
        <begin position="164"/>
        <end position="196"/>
    </location>
</feature>
<dbReference type="GO" id="GO:0005634">
    <property type="term" value="C:nucleus"/>
    <property type="evidence" value="ECO:0007669"/>
    <property type="project" value="TreeGrafter"/>
</dbReference>
<evidence type="ECO:0000256" key="4">
    <source>
        <dbReference type="ARBA" id="ARBA00022777"/>
    </source>
</evidence>
<dbReference type="KEGG" id="pti:PHATRDRAFT_44445"/>
<evidence type="ECO:0000259" key="11">
    <source>
        <dbReference type="PROSITE" id="PS50011"/>
    </source>
</evidence>
<dbReference type="GO" id="GO:0005789">
    <property type="term" value="C:endoplasmic reticulum membrane"/>
    <property type="evidence" value="ECO:0007669"/>
    <property type="project" value="UniProtKB-SubCell"/>
</dbReference>
<dbReference type="PROSITE" id="PS00107">
    <property type="entry name" value="PROTEIN_KINASE_ATP"/>
    <property type="match status" value="1"/>
</dbReference>
<dbReference type="GO" id="GO:0005524">
    <property type="term" value="F:ATP binding"/>
    <property type="evidence" value="ECO:0007669"/>
    <property type="project" value="UniProtKB-UniRule"/>
</dbReference>
<dbReference type="EMBL" id="CM000607">
    <property type="protein sequence ID" value="EEC49921.1"/>
    <property type="molecule type" value="Genomic_DNA"/>
</dbReference>
<proteinExistence type="inferred from homology"/>
<dbReference type="InterPro" id="IPR050339">
    <property type="entry name" value="CC_SR_Kinase"/>
</dbReference>
<dbReference type="Gene3D" id="3.30.200.20">
    <property type="entry name" value="Phosphorylase Kinase, domain 1"/>
    <property type="match status" value="1"/>
</dbReference>
<feature type="binding site" evidence="8">
    <location>
        <position position="556"/>
    </location>
    <ligand>
        <name>ATP</name>
        <dbReference type="ChEBI" id="CHEBI:30616"/>
    </ligand>
</feature>
<protein>
    <recommendedName>
        <fullName evidence="11">Protein kinase domain-containing protein</fullName>
    </recommendedName>
</protein>
<dbReference type="AlphaFoldDB" id="B7FU49"/>
<dbReference type="PROSITE" id="PS00108">
    <property type="entry name" value="PROTEIN_KINASE_ST"/>
    <property type="match status" value="1"/>
</dbReference>
<sequence length="1163" mass="129092">MNRRQRRGVVWAVLVLPLFLSLGRSVFGAHKSSRTEAGAEASTTESLFVLCTADGTIYSIDAWTGEFQSVVLTGSPLISHHQHAARDEHAESSHSMMVPGLDGTLYWKEDGGALQALPLTMESILEHPVRSCDPEDQHCGILTATAHTSLIALDEWGKLAWKTIPGSTDDPLQAPTTSSNADENTTPRPNEEQAQASSVLLQRKDYWIQHISSETGRQVWNATLGMYQALEFDADEQDEEGRLLPGASTSRHSGATHFPGVVFSNAGRTLAGVDLQTQSILWQIDTPTVLATVFGMHAGQWKPVHVLQSHPLESETMPKVVQQRALPDRASPVTQYVDYAELWRQHQSSAEQTHRWCPRTTCLPNQPCECSEFNDDTCVDTEPSRLELPSPTSAVPMLVSQVDGLLLSWRVVSLIVGSLLGLVVCGQFWYIRKKEKWSQATKTSRSRSSSFATNSHEDQVDGPMIGMKRTMSLPAILKPENSTALPTQSSVDIVPSAPAYSSPAPSSKDASGSIPLVRYSRYASEFQELRALGKGGFGTVFQCQNSLDGRDYAIKKILIRGNDLNFQTRLERVLREVKILAVLDHPHIVRYYTAWLELEESNHDESLNVDDDETLSRKFSSSLLTEQTDWNAHKTGHNKSPRPRTQGLIMGGEENGWRDDFGLSEEPSFIVRRTFHREISDCGFIFENSNETGTGTSPDEVTANQDTEAVEDVCSHHQDLKSLDKIADPVVTGDLPRSPSSSSDISASVVIAPELAKALKKSSDPPLRTVRHILYIQMQLCSQETVNDFLTDANARKGVAPEGVDVPSALKLFFQIAQAVQHVHGRGLIHRDLKPSNCFIDGSGNVKVGDFGLSRESTDKDEGEASFPQSRQEDRVFDNHTAGIGTRSYASPEQMNGSDYDSSTDVYSLGIILFELCYPMYTGMERNICLSQLRCLRFPETWHATVGRGFPTLQNLIKSMLSPNPNERPTAGVVAQHIQSILGEFTIQSLDLQDAPGTILLRVEAEHRDDVLRYTMQCIQNVAEEDDAAEGKIEIVQYGLRSSNRNKDKPTAVMEFALRSSLPGTMFVEYLRKRPEKSRNLEQGEFWFFAPNEEEQQAFFWVCVRQFSLHCKFPKIGSVTQFIFTKSAAQPLDLQLSTSKSAARHMMRCTNEDGFAWGGEPPG</sequence>
<dbReference type="SMART" id="SM00220">
    <property type="entry name" value="S_TKc"/>
    <property type="match status" value="1"/>
</dbReference>
<dbReference type="OrthoDB" id="341578at2759"/>
<comment type="subcellular location">
    <subcellularLocation>
        <location evidence="1">Endoplasmic reticulum membrane</location>
        <topology evidence="1">Single-pass type I membrane protein</topology>
    </subcellularLocation>
</comment>
<name>B7FU49_PHATC</name>
<feature type="domain" description="Protein kinase" evidence="11">
    <location>
        <begin position="526"/>
        <end position="982"/>
    </location>
</feature>
<keyword evidence="2" id="KW-0808">Transferase</keyword>
<accession>B7FU49</accession>
<feature type="chain" id="PRO_5002852692" description="Protein kinase domain-containing protein" evidence="10">
    <location>
        <begin position="29"/>
        <end position="1163"/>
    </location>
</feature>
<evidence type="ECO:0000256" key="5">
    <source>
        <dbReference type="ARBA" id="ARBA00022840"/>
    </source>
</evidence>
<keyword evidence="5 8" id="KW-0067">ATP-binding</keyword>
<reference evidence="13" key="2">
    <citation type="submission" date="2008-08" db="EMBL/GenBank/DDBJ databases">
        <authorList>
            <consortium name="Diatom Consortium"/>
            <person name="Grigoriev I."/>
            <person name="Grimwood J."/>
            <person name="Kuo A."/>
            <person name="Otillar R.P."/>
            <person name="Salamov A."/>
            <person name="Detter J.C."/>
            <person name="Lindquist E."/>
            <person name="Shapiro H."/>
            <person name="Lucas S."/>
            <person name="Glavina del Rio T."/>
            <person name="Pitluck S."/>
            <person name="Rokhsar D."/>
            <person name="Bowler C."/>
        </authorList>
    </citation>
    <scope>GENOME REANNOTATION</scope>
    <source>
        <strain evidence="13">CCAP 1055/1</strain>
    </source>
</reference>
<dbReference type="PROSITE" id="PS50011">
    <property type="entry name" value="PROTEIN_KINASE_DOM"/>
    <property type="match status" value="1"/>
</dbReference>
<dbReference type="RefSeq" id="XP_002178256.1">
    <property type="nucleotide sequence ID" value="XM_002178220.1"/>
</dbReference>
<comment type="similarity">
    <text evidence="7">Belongs to the protein kinase superfamily. Ser/Thr protein kinase family. GCN2 subfamily.</text>
</comment>
<feature type="region of interest" description="Disordered" evidence="9">
    <location>
        <begin position="442"/>
        <end position="464"/>
    </location>
</feature>
<evidence type="ECO:0000256" key="7">
    <source>
        <dbReference type="ARBA" id="ARBA00037982"/>
    </source>
</evidence>
<evidence type="ECO:0000256" key="1">
    <source>
        <dbReference type="ARBA" id="ARBA00004115"/>
    </source>
</evidence>
<dbReference type="Gene3D" id="1.10.510.10">
    <property type="entry name" value="Transferase(Phosphotransferase) domain 1"/>
    <property type="match status" value="1"/>
</dbReference>
<keyword evidence="4" id="KW-0418">Kinase</keyword>
<dbReference type="GO" id="GO:0017148">
    <property type="term" value="P:negative regulation of translation"/>
    <property type="evidence" value="ECO:0007669"/>
    <property type="project" value="UniProtKB-KW"/>
</dbReference>
<organism evidence="12 13">
    <name type="scientific">Phaeodactylum tricornutum (strain CCAP 1055/1)</name>
    <dbReference type="NCBI Taxonomy" id="556484"/>
    <lineage>
        <taxon>Eukaryota</taxon>
        <taxon>Sar</taxon>
        <taxon>Stramenopiles</taxon>
        <taxon>Ochrophyta</taxon>
        <taxon>Bacillariophyta</taxon>
        <taxon>Bacillariophyceae</taxon>
        <taxon>Bacillariophycidae</taxon>
        <taxon>Naviculales</taxon>
        <taxon>Phaeodactylaceae</taxon>
        <taxon>Phaeodactylum</taxon>
    </lineage>
</organism>
<dbReference type="InterPro" id="IPR017441">
    <property type="entry name" value="Protein_kinase_ATP_BS"/>
</dbReference>
<dbReference type="CDD" id="cd09213">
    <property type="entry name" value="Luminal_IRE1_like"/>
    <property type="match status" value="1"/>
</dbReference>
<evidence type="ECO:0000256" key="6">
    <source>
        <dbReference type="ARBA" id="ARBA00023193"/>
    </source>
</evidence>
<dbReference type="GeneID" id="7197739"/>
<dbReference type="Proteomes" id="UP000000759">
    <property type="component" value="Chromosome 4"/>
</dbReference>
<evidence type="ECO:0000256" key="8">
    <source>
        <dbReference type="PROSITE-ProRule" id="PRU10141"/>
    </source>
</evidence>
<dbReference type="PANTHER" id="PTHR11042">
    <property type="entry name" value="EUKARYOTIC TRANSLATION INITIATION FACTOR 2-ALPHA KINASE EIF2-ALPHA KINASE -RELATED"/>
    <property type="match status" value="1"/>
</dbReference>
<evidence type="ECO:0000256" key="9">
    <source>
        <dbReference type="SAM" id="MobiDB-lite"/>
    </source>
</evidence>
<evidence type="ECO:0000256" key="2">
    <source>
        <dbReference type="ARBA" id="ARBA00022679"/>
    </source>
</evidence>
<evidence type="ECO:0000256" key="3">
    <source>
        <dbReference type="ARBA" id="ARBA00022741"/>
    </source>
</evidence>
<dbReference type="InParanoid" id="B7FU49"/>
<dbReference type="HOGENOM" id="CLU_009091_0_0_1"/>
<dbReference type="InterPro" id="IPR000719">
    <property type="entry name" value="Prot_kinase_dom"/>
</dbReference>
<dbReference type="SUPFAM" id="SSF56112">
    <property type="entry name" value="Protein kinase-like (PK-like)"/>
    <property type="match status" value="1"/>
</dbReference>
<feature type="signal peptide" evidence="10">
    <location>
        <begin position="1"/>
        <end position="28"/>
    </location>
</feature>